<keyword evidence="5 7" id="KW-0808">Transferase</keyword>
<comment type="subcellular location">
    <subcellularLocation>
        <location evidence="1 7">Cytoplasm</location>
    </subcellularLocation>
</comment>
<reference evidence="8 9" key="1">
    <citation type="submission" date="2019-08" db="EMBL/GenBank/DDBJ databases">
        <title>Marinobacter ZYF650 sp. nov., a marine bacterium isolated from seawater of the Mariana trench.</title>
        <authorList>
            <person name="Ahmad W."/>
        </authorList>
    </citation>
    <scope>NUCLEOTIDE SEQUENCE [LARGE SCALE GENOMIC DNA]</scope>
    <source>
        <strain evidence="8 9">ZYF650</strain>
    </source>
</reference>
<evidence type="ECO:0000256" key="1">
    <source>
        <dbReference type="ARBA" id="ARBA00004496"/>
    </source>
</evidence>
<evidence type="ECO:0000256" key="5">
    <source>
        <dbReference type="ARBA" id="ARBA00022679"/>
    </source>
</evidence>
<proteinExistence type="inferred from homology"/>
<keyword evidence="4 7" id="KW-0489">Methyltransferase</keyword>
<evidence type="ECO:0000256" key="7">
    <source>
        <dbReference type="HAMAP-Rule" id="MF_00090"/>
    </source>
</evidence>
<evidence type="ECO:0000256" key="4">
    <source>
        <dbReference type="ARBA" id="ARBA00022603"/>
    </source>
</evidence>
<feature type="active site" evidence="7">
    <location>
        <position position="64"/>
    </location>
</feature>
<comment type="function">
    <text evidence="7">Catalyzes the methyl esterification of L-isoaspartyl residues in peptides and proteins that result from spontaneous decomposition of normal L-aspartyl and L-asparaginyl residues. It plays a role in the repair and/or degradation of damaged proteins.</text>
</comment>
<dbReference type="PANTHER" id="PTHR11579:SF0">
    <property type="entry name" value="PROTEIN-L-ISOASPARTATE(D-ASPARTATE) O-METHYLTRANSFERASE"/>
    <property type="match status" value="1"/>
</dbReference>
<dbReference type="Pfam" id="PF01135">
    <property type="entry name" value="PCMT"/>
    <property type="match status" value="1"/>
</dbReference>
<dbReference type="Gene3D" id="3.40.50.150">
    <property type="entry name" value="Vaccinia Virus protein VP39"/>
    <property type="match status" value="1"/>
</dbReference>
<keyword evidence="3 7" id="KW-0963">Cytoplasm</keyword>
<dbReference type="GO" id="GO:0005737">
    <property type="term" value="C:cytoplasm"/>
    <property type="evidence" value="ECO:0007669"/>
    <property type="project" value="UniProtKB-SubCell"/>
</dbReference>
<dbReference type="GO" id="GO:0004719">
    <property type="term" value="F:protein-L-isoaspartate (D-aspartate) O-methyltransferase activity"/>
    <property type="evidence" value="ECO:0007669"/>
    <property type="project" value="UniProtKB-UniRule"/>
</dbReference>
<dbReference type="EC" id="2.1.1.77" evidence="7"/>
<comment type="catalytic activity">
    <reaction evidence="7">
        <text>[protein]-L-isoaspartate + S-adenosyl-L-methionine = [protein]-L-isoaspartate alpha-methyl ester + S-adenosyl-L-homocysteine</text>
        <dbReference type="Rhea" id="RHEA:12705"/>
        <dbReference type="Rhea" id="RHEA-COMP:12143"/>
        <dbReference type="Rhea" id="RHEA-COMP:12144"/>
        <dbReference type="ChEBI" id="CHEBI:57856"/>
        <dbReference type="ChEBI" id="CHEBI:59789"/>
        <dbReference type="ChEBI" id="CHEBI:90596"/>
        <dbReference type="ChEBI" id="CHEBI:90598"/>
        <dbReference type="EC" id="2.1.1.77"/>
    </reaction>
</comment>
<dbReference type="PANTHER" id="PTHR11579">
    <property type="entry name" value="PROTEIN-L-ISOASPARTATE O-METHYLTRANSFERASE"/>
    <property type="match status" value="1"/>
</dbReference>
<evidence type="ECO:0000313" key="8">
    <source>
        <dbReference type="EMBL" id="KAA1176197.1"/>
    </source>
</evidence>
<evidence type="ECO:0000256" key="3">
    <source>
        <dbReference type="ARBA" id="ARBA00022490"/>
    </source>
</evidence>
<comment type="caution">
    <text evidence="8">The sequence shown here is derived from an EMBL/GenBank/DDBJ whole genome shotgun (WGS) entry which is preliminary data.</text>
</comment>
<gene>
    <name evidence="7" type="primary">pcm</name>
    <name evidence="8" type="ORF">FWJ25_03435</name>
</gene>
<accession>A0A5B0VNQ4</accession>
<dbReference type="AlphaFoldDB" id="A0A5B0VNQ4"/>
<keyword evidence="6 7" id="KW-0949">S-adenosyl-L-methionine</keyword>
<evidence type="ECO:0000256" key="6">
    <source>
        <dbReference type="ARBA" id="ARBA00022691"/>
    </source>
</evidence>
<evidence type="ECO:0000313" key="9">
    <source>
        <dbReference type="Proteomes" id="UP000323161"/>
    </source>
</evidence>
<dbReference type="HAMAP" id="MF_00090">
    <property type="entry name" value="PIMT"/>
    <property type="match status" value="1"/>
</dbReference>
<organism evidence="8 9">
    <name type="scientific">Marinobacter salinexigens</name>
    <dbReference type="NCBI Taxonomy" id="2919747"/>
    <lineage>
        <taxon>Bacteria</taxon>
        <taxon>Pseudomonadati</taxon>
        <taxon>Pseudomonadota</taxon>
        <taxon>Gammaproteobacteria</taxon>
        <taxon>Pseudomonadales</taxon>
        <taxon>Marinobacteraceae</taxon>
        <taxon>Marinobacter</taxon>
    </lineage>
</organism>
<dbReference type="SUPFAM" id="SSF53335">
    <property type="entry name" value="S-adenosyl-L-methionine-dependent methyltransferases"/>
    <property type="match status" value="1"/>
</dbReference>
<name>A0A5B0VNQ4_9GAMM</name>
<dbReference type="GO" id="GO:0030091">
    <property type="term" value="P:protein repair"/>
    <property type="evidence" value="ECO:0007669"/>
    <property type="project" value="UniProtKB-UniRule"/>
</dbReference>
<evidence type="ECO:0000256" key="2">
    <source>
        <dbReference type="ARBA" id="ARBA00005369"/>
    </source>
</evidence>
<dbReference type="InterPro" id="IPR000682">
    <property type="entry name" value="PCMT"/>
</dbReference>
<dbReference type="FunFam" id="3.40.50.150:FF:000010">
    <property type="entry name" value="Protein-L-isoaspartate O-methyltransferase"/>
    <property type="match status" value="1"/>
</dbReference>
<dbReference type="EMBL" id="VTUU01000001">
    <property type="protein sequence ID" value="KAA1176197.1"/>
    <property type="molecule type" value="Genomic_DNA"/>
</dbReference>
<dbReference type="GO" id="GO:0032259">
    <property type="term" value="P:methylation"/>
    <property type="evidence" value="ECO:0007669"/>
    <property type="project" value="UniProtKB-KW"/>
</dbReference>
<protein>
    <recommendedName>
        <fullName evidence="7">Protein-L-isoaspartate O-methyltransferase</fullName>
        <ecNumber evidence="7">2.1.1.77</ecNumber>
    </recommendedName>
    <alternativeName>
        <fullName evidence="7">L-isoaspartyl protein carboxyl methyltransferase</fullName>
    </alternativeName>
    <alternativeName>
        <fullName evidence="7">Protein L-isoaspartyl methyltransferase</fullName>
    </alternativeName>
    <alternativeName>
        <fullName evidence="7">Protein-beta-aspartate methyltransferase</fullName>
        <shortName evidence="7">PIMT</shortName>
    </alternativeName>
</protein>
<dbReference type="PROSITE" id="PS01279">
    <property type="entry name" value="PCMT"/>
    <property type="match status" value="1"/>
</dbReference>
<sequence>MSNDGFEARRASMVDYQVIGRGITSPWVIEAMRRVPRERFVTPGTVDYAYEDGPLPIGAGQTISQPYIVALMAEALGLEGGEIVLDIGTGSGYAAAVMACIAGHVYSIERIPELAERAGSVLAELGYDNVTVRCGDGTLGWPEQAPFDGICVAAGAPAVPESLKQQLAVGGRLVIPVGPEHSVQSLQTVTRLTETRFDMDDLGQVRFVPLLGGEGWS</sequence>
<dbReference type="Proteomes" id="UP000323161">
    <property type="component" value="Unassembled WGS sequence"/>
</dbReference>
<dbReference type="CDD" id="cd02440">
    <property type="entry name" value="AdoMet_MTases"/>
    <property type="match status" value="1"/>
</dbReference>
<dbReference type="NCBIfam" id="NF001453">
    <property type="entry name" value="PRK00312.1"/>
    <property type="match status" value="1"/>
</dbReference>
<keyword evidence="9" id="KW-1185">Reference proteome</keyword>
<dbReference type="NCBIfam" id="TIGR00080">
    <property type="entry name" value="pimt"/>
    <property type="match status" value="1"/>
</dbReference>
<comment type="similarity">
    <text evidence="2 7">Belongs to the methyltransferase superfamily. L-isoaspartyl/D-aspartyl protein methyltransferase family.</text>
</comment>
<dbReference type="RefSeq" id="WP_149598824.1">
    <property type="nucleotide sequence ID" value="NZ_VTUU01000001.1"/>
</dbReference>
<dbReference type="InterPro" id="IPR029063">
    <property type="entry name" value="SAM-dependent_MTases_sf"/>
</dbReference>